<keyword evidence="2" id="KW-0378">Hydrolase</keyword>
<dbReference type="GO" id="GO:0004519">
    <property type="term" value="F:endonuclease activity"/>
    <property type="evidence" value="ECO:0007669"/>
    <property type="project" value="UniProtKB-KW"/>
</dbReference>
<dbReference type="InterPro" id="IPR003615">
    <property type="entry name" value="HNH_nuc"/>
</dbReference>
<dbReference type="GeneID" id="77945355"/>
<keyword evidence="3" id="KW-1185">Reference proteome</keyword>
<dbReference type="Gene3D" id="1.10.30.50">
    <property type="match status" value="1"/>
</dbReference>
<evidence type="ECO:0000313" key="2">
    <source>
        <dbReference type="EMBL" id="QIN96821.1"/>
    </source>
</evidence>
<keyword evidence="2" id="KW-0255">Endonuclease</keyword>
<dbReference type="EMBL" id="MT162466">
    <property type="protein sequence ID" value="QIN96821.1"/>
    <property type="molecule type" value="Genomic_DNA"/>
</dbReference>
<protein>
    <submittedName>
        <fullName evidence="2">Putative endonuclease</fullName>
    </submittedName>
</protein>
<dbReference type="Pfam" id="PF14279">
    <property type="entry name" value="HNH_5"/>
    <property type="match status" value="1"/>
</dbReference>
<dbReference type="RefSeq" id="YP_010669201.1">
    <property type="nucleotide sequence ID" value="NC_070959.1"/>
</dbReference>
<organism evidence="2 3">
    <name type="scientific">Synechococcus phage S-N03</name>
    <dbReference type="NCBI Taxonomy" id="2718943"/>
    <lineage>
        <taxon>Viruses</taxon>
        <taxon>Duplodnaviria</taxon>
        <taxon>Heunggongvirae</taxon>
        <taxon>Uroviricota</taxon>
        <taxon>Caudoviricetes</taxon>
        <taxon>Pantevenvirales</taxon>
        <taxon>Kyanoviridae</taxon>
        <taxon>Huanghaivirus</taxon>
        <taxon>Huanghaivirus snothree</taxon>
    </lineage>
</organism>
<proteinExistence type="predicted"/>
<dbReference type="KEGG" id="vg:77945355"/>
<dbReference type="InterPro" id="IPR029471">
    <property type="entry name" value="HNH_5"/>
</dbReference>
<evidence type="ECO:0000259" key="1">
    <source>
        <dbReference type="SMART" id="SM00507"/>
    </source>
</evidence>
<dbReference type="Proteomes" id="UP000502617">
    <property type="component" value="Segment"/>
</dbReference>
<reference evidence="2 3" key="1">
    <citation type="submission" date="2020-03" db="EMBL/GenBank/DDBJ databases">
        <title>The Isolation and Genome Sequence of a Novel Cyanophage S-N03 from the Huanghai Sea, China.</title>
        <authorList>
            <person name="Jiang T."/>
        </authorList>
    </citation>
    <scope>NUCLEOTIDE SEQUENCE [LARGE SCALE GENOMIC DNA]</scope>
</reference>
<feature type="domain" description="HNH nuclease" evidence="1">
    <location>
        <begin position="26"/>
        <end position="76"/>
    </location>
</feature>
<dbReference type="CDD" id="cd00085">
    <property type="entry name" value="HNHc"/>
    <property type="match status" value="1"/>
</dbReference>
<dbReference type="SMART" id="SM00507">
    <property type="entry name" value="HNHc"/>
    <property type="match status" value="1"/>
</dbReference>
<dbReference type="PANTHER" id="PTHR33877">
    <property type="entry name" value="SLL1193 PROTEIN"/>
    <property type="match status" value="1"/>
</dbReference>
<accession>A0A6G8R615</accession>
<evidence type="ECO:0000313" key="3">
    <source>
        <dbReference type="Proteomes" id="UP000502617"/>
    </source>
</evidence>
<keyword evidence="2" id="KW-0540">Nuclease</keyword>
<dbReference type="PANTHER" id="PTHR33877:SF2">
    <property type="entry name" value="OS07G0170200 PROTEIN"/>
    <property type="match status" value="1"/>
</dbReference>
<dbReference type="InterPro" id="IPR052892">
    <property type="entry name" value="NA-targeting_endonuclease"/>
</dbReference>
<sequence>MTILRQTPDDYLFHLEAVSPGEAKRLWRERIKENWNYECAYCGSTENITLDHVRPRSMGGPDTSQNVVCACESCNHDKGRTEWQEWFQSQYFFSYEREAAIKAWTNPPRAPKQSAYRRRNVCYANVA</sequence>
<name>A0A6G8R615_9CAUD</name>